<evidence type="ECO:0000313" key="9">
    <source>
        <dbReference type="EMBL" id="KXG29923.1"/>
    </source>
</evidence>
<dbReference type="InterPro" id="IPR013083">
    <property type="entry name" value="Znf_RING/FYVE/PHD"/>
</dbReference>
<evidence type="ECO:0000256" key="4">
    <source>
        <dbReference type="ARBA" id="ARBA00022771"/>
    </source>
</evidence>
<reference evidence="9 10" key="1">
    <citation type="journal article" date="2009" name="Nature">
        <title>The Sorghum bicolor genome and the diversification of grasses.</title>
        <authorList>
            <person name="Paterson A.H."/>
            <person name="Bowers J.E."/>
            <person name="Bruggmann R."/>
            <person name="Dubchak I."/>
            <person name="Grimwood J."/>
            <person name="Gundlach H."/>
            <person name="Haberer G."/>
            <person name="Hellsten U."/>
            <person name="Mitros T."/>
            <person name="Poliakov A."/>
            <person name="Schmutz J."/>
            <person name="Spannagl M."/>
            <person name="Tang H."/>
            <person name="Wang X."/>
            <person name="Wicker T."/>
            <person name="Bharti A.K."/>
            <person name="Chapman J."/>
            <person name="Feltus F.A."/>
            <person name="Gowik U."/>
            <person name="Grigoriev I.V."/>
            <person name="Lyons E."/>
            <person name="Maher C.A."/>
            <person name="Martis M."/>
            <person name="Narechania A."/>
            <person name="Otillar R.P."/>
            <person name="Penning B.W."/>
            <person name="Salamov A.A."/>
            <person name="Wang Y."/>
            <person name="Zhang L."/>
            <person name="Carpita N.C."/>
            <person name="Freeling M."/>
            <person name="Gingle A.R."/>
            <person name="Hash C.T."/>
            <person name="Keller B."/>
            <person name="Klein P."/>
            <person name="Kresovich S."/>
            <person name="McCann M.C."/>
            <person name="Ming R."/>
            <person name="Peterson D.G."/>
            <person name="Mehboob-ur-Rahman"/>
            <person name="Ware D."/>
            <person name="Westhoff P."/>
            <person name="Mayer K.F."/>
            <person name="Messing J."/>
            <person name="Rokhsar D.S."/>
        </authorList>
    </citation>
    <scope>NUCLEOTIDE SEQUENCE [LARGE SCALE GENOMIC DNA]</scope>
    <source>
        <strain evidence="10">cv. BTx623</strain>
    </source>
</reference>
<dbReference type="Proteomes" id="UP000000768">
    <property type="component" value="Chromosome 4"/>
</dbReference>
<comment type="similarity">
    <text evidence="6">Belongs to the RING-type zinc finger family. ATL subfamily.</text>
</comment>
<dbReference type="InterPro" id="IPR053238">
    <property type="entry name" value="RING-H2_zinc_finger"/>
</dbReference>
<dbReference type="Gene3D" id="3.30.40.10">
    <property type="entry name" value="Zinc/RING finger domain, C3HC4 (zinc finger)"/>
    <property type="match status" value="1"/>
</dbReference>
<evidence type="ECO:0000259" key="8">
    <source>
        <dbReference type="PROSITE" id="PS50089"/>
    </source>
</evidence>
<dbReference type="OrthoDB" id="8062037at2759"/>
<dbReference type="STRING" id="4558.A0A194YNX0"/>
<organism evidence="9 10">
    <name type="scientific">Sorghum bicolor</name>
    <name type="common">Sorghum</name>
    <name type="synonym">Sorghum vulgare</name>
    <dbReference type="NCBI Taxonomy" id="4558"/>
    <lineage>
        <taxon>Eukaryota</taxon>
        <taxon>Viridiplantae</taxon>
        <taxon>Streptophyta</taxon>
        <taxon>Embryophyta</taxon>
        <taxon>Tracheophyta</taxon>
        <taxon>Spermatophyta</taxon>
        <taxon>Magnoliopsida</taxon>
        <taxon>Liliopsida</taxon>
        <taxon>Poales</taxon>
        <taxon>Poaceae</taxon>
        <taxon>PACMAD clade</taxon>
        <taxon>Panicoideae</taxon>
        <taxon>Andropogonodae</taxon>
        <taxon>Andropogoneae</taxon>
        <taxon>Sorghinae</taxon>
        <taxon>Sorghum</taxon>
    </lineage>
</organism>
<evidence type="ECO:0000256" key="5">
    <source>
        <dbReference type="ARBA" id="ARBA00022833"/>
    </source>
</evidence>
<dbReference type="GO" id="GO:0016020">
    <property type="term" value="C:membrane"/>
    <property type="evidence" value="ECO:0000318"/>
    <property type="project" value="GO_Central"/>
</dbReference>
<feature type="domain" description="RING-type" evidence="8">
    <location>
        <begin position="142"/>
        <end position="184"/>
    </location>
</feature>
<gene>
    <name evidence="9" type="ORF">SORBI_3004G109900</name>
</gene>
<dbReference type="InterPro" id="IPR001841">
    <property type="entry name" value="Znf_RING"/>
</dbReference>
<reference evidence="10" key="2">
    <citation type="journal article" date="2018" name="Plant J.">
        <title>The Sorghum bicolor reference genome: improved assembly, gene annotations, a transcriptome atlas, and signatures of genome organization.</title>
        <authorList>
            <person name="McCormick R.F."/>
            <person name="Truong S.K."/>
            <person name="Sreedasyam A."/>
            <person name="Jenkins J."/>
            <person name="Shu S."/>
            <person name="Sims D."/>
            <person name="Kennedy M."/>
            <person name="Amirebrahimi M."/>
            <person name="Weers B.D."/>
            <person name="McKinley B."/>
            <person name="Mattison A."/>
            <person name="Morishige D.T."/>
            <person name="Grimwood J."/>
            <person name="Schmutz J."/>
            <person name="Mullet J.E."/>
        </authorList>
    </citation>
    <scope>NUCLEOTIDE SEQUENCE [LARGE SCALE GENOMIC DNA]</scope>
    <source>
        <strain evidence="10">cv. BTx623</strain>
    </source>
</reference>
<evidence type="ECO:0000256" key="2">
    <source>
        <dbReference type="ARBA" id="ARBA00012483"/>
    </source>
</evidence>
<keyword evidence="3" id="KW-0479">Metal-binding</keyword>
<name>A0A194YNX0_SORBI</name>
<evidence type="ECO:0000256" key="7">
    <source>
        <dbReference type="PROSITE-ProRule" id="PRU00175"/>
    </source>
</evidence>
<dbReference type="SMART" id="SM00184">
    <property type="entry name" value="RING"/>
    <property type="match status" value="1"/>
</dbReference>
<dbReference type="PANTHER" id="PTHR14155:SF529">
    <property type="entry name" value="OS06G0534900 PROTEIN"/>
    <property type="match status" value="1"/>
</dbReference>
<dbReference type="GO" id="GO:0008270">
    <property type="term" value="F:zinc ion binding"/>
    <property type="evidence" value="ECO:0007669"/>
    <property type="project" value="UniProtKB-KW"/>
</dbReference>
<dbReference type="OMA" id="IIWEACA"/>
<dbReference type="GO" id="GO:0006511">
    <property type="term" value="P:ubiquitin-dependent protein catabolic process"/>
    <property type="evidence" value="ECO:0000318"/>
    <property type="project" value="GO_Central"/>
</dbReference>
<accession>A0A194YNX0</accession>
<keyword evidence="4 7" id="KW-0863">Zinc-finger</keyword>
<dbReference type="PROSITE" id="PS50089">
    <property type="entry name" value="ZF_RING_2"/>
    <property type="match status" value="1"/>
</dbReference>
<keyword evidence="10" id="KW-1185">Reference proteome</keyword>
<protein>
    <recommendedName>
        <fullName evidence="2">RING-type E3 ubiquitin transferase</fullName>
        <ecNumber evidence="2">2.3.2.27</ecNumber>
    </recommendedName>
</protein>
<keyword evidence="5" id="KW-0862">Zinc</keyword>
<dbReference type="AlphaFoldDB" id="A0A194YNX0"/>
<dbReference type="PANTHER" id="PTHR14155">
    <property type="entry name" value="RING FINGER DOMAIN-CONTAINING"/>
    <property type="match status" value="1"/>
</dbReference>
<dbReference type="InParanoid" id="A0A194YNX0"/>
<evidence type="ECO:0000313" key="10">
    <source>
        <dbReference type="Proteomes" id="UP000000768"/>
    </source>
</evidence>
<dbReference type="Pfam" id="PF13639">
    <property type="entry name" value="zf-RING_2"/>
    <property type="match status" value="1"/>
</dbReference>
<evidence type="ECO:0000256" key="3">
    <source>
        <dbReference type="ARBA" id="ARBA00022723"/>
    </source>
</evidence>
<dbReference type="EMBL" id="CM000763">
    <property type="protein sequence ID" value="KXG29923.1"/>
    <property type="molecule type" value="Genomic_DNA"/>
</dbReference>
<evidence type="ECO:0000256" key="6">
    <source>
        <dbReference type="ARBA" id="ARBA00024209"/>
    </source>
</evidence>
<sequence>MPRLYTTPTVLSGESVVYVDDVLGGGYGGLATVAGESCSLLAASCVLAASVIIWEACAFVALAAVLVAGATWCLTGVVAAAAGRPAAAGTGTAFPTAAARASRVVCCGLAEIDISALPKSPYQQQHRPAAAAGGGGDGVTTCAVCLEDLRGGEMVRSLPECRHLFHVGCIDAWLQMHVTCPLCRSDLSPRRRVTTAAPVPVGSQAESWSPQ</sequence>
<dbReference type="eggNOG" id="KOG0800">
    <property type="taxonomic scope" value="Eukaryota"/>
</dbReference>
<dbReference type="EC" id="2.3.2.27" evidence="2"/>
<proteinExistence type="inferred from homology"/>
<dbReference type="CDD" id="cd16454">
    <property type="entry name" value="RING-H2_PA-TM-RING"/>
    <property type="match status" value="1"/>
</dbReference>
<dbReference type="SUPFAM" id="SSF57850">
    <property type="entry name" value="RING/U-box"/>
    <property type="match status" value="1"/>
</dbReference>
<dbReference type="GO" id="GO:0061630">
    <property type="term" value="F:ubiquitin protein ligase activity"/>
    <property type="evidence" value="ECO:0000318"/>
    <property type="project" value="GO_Central"/>
</dbReference>
<dbReference type="Gramene" id="KXG29923">
    <property type="protein sequence ID" value="KXG29923"/>
    <property type="gene ID" value="SORBI_3004G109900"/>
</dbReference>
<comment type="catalytic activity">
    <reaction evidence="1">
        <text>S-ubiquitinyl-[E2 ubiquitin-conjugating enzyme]-L-cysteine + [acceptor protein]-L-lysine = [E2 ubiquitin-conjugating enzyme]-L-cysteine + N(6)-ubiquitinyl-[acceptor protein]-L-lysine.</text>
        <dbReference type="EC" id="2.3.2.27"/>
    </reaction>
</comment>
<evidence type="ECO:0000256" key="1">
    <source>
        <dbReference type="ARBA" id="ARBA00000900"/>
    </source>
</evidence>